<evidence type="ECO:0000256" key="1">
    <source>
        <dbReference type="ARBA" id="ARBA00023239"/>
    </source>
</evidence>
<name>A0A183NUZ3_9TREM</name>
<dbReference type="STRING" id="31246.A0A183NUZ3"/>
<organism evidence="3 4">
    <name type="scientific">Schistosoma mattheei</name>
    <dbReference type="NCBI Taxonomy" id="31246"/>
    <lineage>
        <taxon>Eukaryota</taxon>
        <taxon>Metazoa</taxon>
        <taxon>Spiralia</taxon>
        <taxon>Lophotrochozoa</taxon>
        <taxon>Platyhelminthes</taxon>
        <taxon>Trematoda</taxon>
        <taxon>Digenea</taxon>
        <taxon>Strigeidida</taxon>
        <taxon>Schistosomatoidea</taxon>
        <taxon>Schistosomatidae</taxon>
        <taxon>Schistosoma</taxon>
    </lineage>
</organism>
<keyword evidence="4" id="KW-1185">Reference proteome</keyword>
<feature type="domain" description="TSEN34 N-terminal" evidence="2">
    <location>
        <begin position="8"/>
        <end position="74"/>
    </location>
</feature>
<evidence type="ECO:0000313" key="4">
    <source>
        <dbReference type="Proteomes" id="UP000269396"/>
    </source>
</evidence>
<keyword evidence="1" id="KW-0456">Lyase</keyword>
<dbReference type="Pfam" id="PF26577">
    <property type="entry name" value="TSEN34_N"/>
    <property type="match status" value="1"/>
</dbReference>
<evidence type="ECO:0000259" key="2">
    <source>
        <dbReference type="Pfam" id="PF26577"/>
    </source>
</evidence>
<proteinExistence type="predicted"/>
<sequence length="242" mass="27721">MECVNLTPFGEFLVWTAEAVIWLRRNYRIIGRASLPLDLFKGCYHNKSKKPDRLPVRLSFEEVALLLSKGFIHGILCSRPVISVAEPSKETIEAYHDALMKNAEEMVNIFKTQKRLKSVGYYGQLLNGLKLRQQRQARSKLFNHNDSSSVNTVDDNGCSKSYDTNNLNSLVTWLIQLIQEKCKATSFSNQHTDDQNNISSTQDMYIQRLQSCLIYMDLWNKGYYISTSTVKMGGDLLVYQGE</sequence>
<dbReference type="AlphaFoldDB" id="A0A183NUZ3"/>
<dbReference type="InterPro" id="IPR059049">
    <property type="entry name" value="TSEN34_N"/>
</dbReference>
<dbReference type="GO" id="GO:0000379">
    <property type="term" value="P:tRNA-type intron splice site recognition and cleavage"/>
    <property type="evidence" value="ECO:0007669"/>
    <property type="project" value="TreeGrafter"/>
</dbReference>
<reference evidence="3 4" key="1">
    <citation type="submission" date="2018-11" db="EMBL/GenBank/DDBJ databases">
        <authorList>
            <consortium name="Pathogen Informatics"/>
        </authorList>
    </citation>
    <scope>NUCLEOTIDE SEQUENCE [LARGE SCALE GENOMIC DNA]</scope>
    <source>
        <strain>Denwood</strain>
        <strain evidence="4">Zambia</strain>
    </source>
</reference>
<dbReference type="PANTHER" id="PTHR13070">
    <property type="entry name" value="TRNA-SPLICING ENDONUCLEASE SUBUNIT SEN34-RELATED"/>
    <property type="match status" value="1"/>
</dbReference>
<protein>
    <recommendedName>
        <fullName evidence="2">TSEN34 N-terminal domain-containing protein</fullName>
    </recommendedName>
</protein>
<gene>
    <name evidence="3" type="ORF">SMTD_LOCUS5929</name>
</gene>
<dbReference type="EMBL" id="UZAL01027290">
    <property type="protein sequence ID" value="VDP31125.1"/>
    <property type="molecule type" value="Genomic_DNA"/>
</dbReference>
<accession>A0A183NUZ3</accession>
<dbReference type="Proteomes" id="UP000269396">
    <property type="component" value="Unassembled WGS sequence"/>
</dbReference>
<evidence type="ECO:0000313" key="3">
    <source>
        <dbReference type="EMBL" id="VDP31125.1"/>
    </source>
</evidence>
<dbReference type="GO" id="GO:0000213">
    <property type="term" value="F:tRNA-intron lyase activity"/>
    <property type="evidence" value="ECO:0007669"/>
    <property type="project" value="TreeGrafter"/>
</dbReference>
<dbReference type="PANTHER" id="PTHR13070:SF0">
    <property type="entry name" value="TRNA-SPLICING ENDONUCLEASE SUBUNIT SEN34"/>
    <property type="match status" value="1"/>
</dbReference>